<gene>
    <name evidence="2" type="ORF">NE237_016182</name>
</gene>
<accession>A0A9Q0KFP8</accession>
<evidence type="ECO:0000313" key="3">
    <source>
        <dbReference type="Proteomes" id="UP001141806"/>
    </source>
</evidence>
<feature type="region of interest" description="Disordered" evidence="1">
    <location>
        <begin position="1"/>
        <end position="23"/>
    </location>
</feature>
<reference evidence="2" key="1">
    <citation type="journal article" date="2023" name="Plant J.">
        <title>The genome of the king protea, Protea cynaroides.</title>
        <authorList>
            <person name="Chang J."/>
            <person name="Duong T.A."/>
            <person name="Schoeman C."/>
            <person name="Ma X."/>
            <person name="Roodt D."/>
            <person name="Barker N."/>
            <person name="Li Z."/>
            <person name="Van de Peer Y."/>
            <person name="Mizrachi E."/>
        </authorList>
    </citation>
    <scope>NUCLEOTIDE SEQUENCE</scope>
    <source>
        <tissue evidence="2">Young leaves</tissue>
    </source>
</reference>
<dbReference type="AlphaFoldDB" id="A0A9Q0KFP8"/>
<dbReference type="OrthoDB" id="1907763at2759"/>
<evidence type="ECO:0000256" key="1">
    <source>
        <dbReference type="SAM" id="MobiDB-lite"/>
    </source>
</evidence>
<evidence type="ECO:0000313" key="2">
    <source>
        <dbReference type="EMBL" id="KAJ4969481.1"/>
    </source>
</evidence>
<proteinExistence type="predicted"/>
<feature type="compositionally biased region" description="Basic and acidic residues" evidence="1">
    <location>
        <begin position="8"/>
        <end position="23"/>
    </location>
</feature>
<name>A0A9Q0KFP8_9MAGN</name>
<sequence length="99" mass="11342">MGTLNDWLTKRCPEPPPRQDHLNVREGKTGFWVGNWEMKPSPTYFYRDLEDDGSTVAMDGVDADLFVMLAEGFINFDSKLAGYDFFNAFEDDFDDSDIS</sequence>
<dbReference type="EMBL" id="JAMYWD010000006">
    <property type="protein sequence ID" value="KAJ4969481.1"/>
    <property type="molecule type" value="Genomic_DNA"/>
</dbReference>
<protein>
    <submittedName>
        <fullName evidence="2">Uncharacterized protein</fullName>
    </submittedName>
</protein>
<dbReference type="Proteomes" id="UP001141806">
    <property type="component" value="Unassembled WGS sequence"/>
</dbReference>
<organism evidence="2 3">
    <name type="scientific">Protea cynaroides</name>
    <dbReference type="NCBI Taxonomy" id="273540"/>
    <lineage>
        <taxon>Eukaryota</taxon>
        <taxon>Viridiplantae</taxon>
        <taxon>Streptophyta</taxon>
        <taxon>Embryophyta</taxon>
        <taxon>Tracheophyta</taxon>
        <taxon>Spermatophyta</taxon>
        <taxon>Magnoliopsida</taxon>
        <taxon>Proteales</taxon>
        <taxon>Proteaceae</taxon>
        <taxon>Protea</taxon>
    </lineage>
</organism>
<keyword evidence="3" id="KW-1185">Reference proteome</keyword>
<comment type="caution">
    <text evidence="2">The sequence shown here is derived from an EMBL/GenBank/DDBJ whole genome shotgun (WGS) entry which is preliminary data.</text>
</comment>